<accession>A0ACB8RL88</accession>
<proteinExistence type="predicted"/>
<evidence type="ECO:0000313" key="1">
    <source>
        <dbReference type="EMBL" id="KAI0044695.1"/>
    </source>
</evidence>
<dbReference type="EMBL" id="MU275974">
    <property type="protein sequence ID" value="KAI0044695.1"/>
    <property type="molecule type" value="Genomic_DNA"/>
</dbReference>
<evidence type="ECO:0000313" key="2">
    <source>
        <dbReference type="Proteomes" id="UP000814033"/>
    </source>
</evidence>
<keyword evidence="2" id="KW-1185">Reference proteome</keyword>
<dbReference type="Proteomes" id="UP000814033">
    <property type="component" value="Unassembled WGS sequence"/>
</dbReference>
<reference evidence="1" key="2">
    <citation type="journal article" date="2022" name="New Phytol.">
        <title>Evolutionary transition to the ectomycorrhizal habit in the genomes of a hyperdiverse lineage of mushroom-forming fungi.</title>
        <authorList>
            <person name="Looney B."/>
            <person name="Miyauchi S."/>
            <person name="Morin E."/>
            <person name="Drula E."/>
            <person name="Courty P.E."/>
            <person name="Kohler A."/>
            <person name="Kuo A."/>
            <person name="LaButti K."/>
            <person name="Pangilinan J."/>
            <person name="Lipzen A."/>
            <person name="Riley R."/>
            <person name="Andreopoulos W."/>
            <person name="He G."/>
            <person name="Johnson J."/>
            <person name="Nolan M."/>
            <person name="Tritt A."/>
            <person name="Barry K.W."/>
            <person name="Grigoriev I.V."/>
            <person name="Nagy L.G."/>
            <person name="Hibbett D."/>
            <person name="Henrissat B."/>
            <person name="Matheny P.B."/>
            <person name="Labbe J."/>
            <person name="Martin F.M."/>
        </authorList>
    </citation>
    <scope>NUCLEOTIDE SEQUENCE</scope>
    <source>
        <strain evidence="1">FP105234-sp</strain>
    </source>
</reference>
<name>A0ACB8RL88_9AGAM</name>
<protein>
    <submittedName>
        <fullName evidence="1">Uncharacterized protein</fullName>
    </submittedName>
</protein>
<comment type="caution">
    <text evidence="1">The sequence shown here is derived from an EMBL/GenBank/DDBJ whole genome shotgun (WGS) entry which is preliminary data.</text>
</comment>
<sequence>MLYIAPSAAVHAASTLFQVINDVVHKFSSEKSYEKASDAQERMKEQLELHWNQMDEMSRHKIANELASVVEDRDILDAEAEKRNAFQTFIAVRKYQKKTRKIVAQLPGGGHPSPTTPCHIFLCRS</sequence>
<gene>
    <name evidence="1" type="ORF">FA95DRAFT_225039</name>
</gene>
<reference evidence="1" key="1">
    <citation type="submission" date="2021-02" db="EMBL/GenBank/DDBJ databases">
        <authorList>
            <consortium name="DOE Joint Genome Institute"/>
            <person name="Ahrendt S."/>
            <person name="Looney B.P."/>
            <person name="Miyauchi S."/>
            <person name="Morin E."/>
            <person name="Drula E."/>
            <person name="Courty P.E."/>
            <person name="Chicoki N."/>
            <person name="Fauchery L."/>
            <person name="Kohler A."/>
            <person name="Kuo A."/>
            <person name="Labutti K."/>
            <person name="Pangilinan J."/>
            <person name="Lipzen A."/>
            <person name="Riley R."/>
            <person name="Andreopoulos W."/>
            <person name="He G."/>
            <person name="Johnson J."/>
            <person name="Barry K.W."/>
            <person name="Grigoriev I.V."/>
            <person name="Nagy L."/>
            <person name="Hibbett D."/>
            <person name="Henrissat B."/>
            <person name="Matheny P.B."/>
            <person name="Labbe J."/>
            <person name="Martin F."/>
        </authorList>
    </citation>
    <scope>NUCLEOTIDE SEQUENCE</scope>
    <source>
        <strain evidence="1">FP105234-sp</strain>
    </source>
</reference>
<organism evidence="1 2">
    <name type="scientific">Auriscalpium vulgare</name>
    <dbReference type="NCBI Taxonomy" id="40419"/>
    <lineage>
        <taxon>Eukaryota</taxon>
        <taxon>Fungi</taxon>
        <taxon>Dikarya</taxon>
        <taxon>Basidiomycota</taxon>
        <taxon>Agaricomycotina</taxon>
        <taxon>Agaricomycetes</taxon>
        <taxon>Russulales</taxon>
        <taxon>Auriscalpiaceae</taxon>
        <taxon>Auriscalpium</taxon>
    </lineage>
</organism>